<keyword evidence="4" id="KW-1134">Transmembrane beta strand</keyword>
<comment type="caution">
    <text evidence="10">The sequence shown here is derived from an EMBL/GenBank/DDBJ whole genome shotgun (WGS) entry which is preliminary data.</text>
</comment>
<feature type="chain" id="PRO_5020939621" description="SPOR domain-containing protein" evidence="9">
    <location>
        <begin position="24"/>
        <end position="565"/>
    </location>
</feature>
<feature type="region of interest" description="Disordered" evidence="8">
    <location>
        <begin position="462"/>
        <end position="482"/>
    </location>
</feature>
<dbReference type="GO" id="GO:0015562">
    <property type="term" value="F:efflux transmembrane transporter activity"/>
    <property type="evidence" value="ECO:0007669"/>
    <property type="project" value="InterPro"/>
</dbReference>
<dbReference type="OrthoDB" id="5348365at2"/>
<evidence type="ECO:0000256" key="8">
    <source>
        <dbReference type="SAM" id="MobiDB-lite"/>
    </source>
</evidence>
<dbReference type="Proteomes" id="UP000289758">
    <property type="component" value="Unassembled WGS sequence"/>
</dbReference>
<dbReference type="PANTHER" id="PTHR30026">
    <property type="entry name" value="OUTER MEMBRANE PROTEIN TOLC"/>
    <property type="match status" value="1"/>
</dbReference>
<evidence type="ECO:0000256" key="6">
    <source>
        <dbReference type="ARBA" id="ARBA00023136"/>
    </source>
</evidence>
<sequence length="565" mass="64116">MKNLSMKLSIPAILLLSVVSLEANTIKEVVELTMSNNPKISSVLKNNEGYRLYIDEARGNFLPTLDLTAYVGAKQTKRDPNVGNKSDVSTEGFNAQVDFEQVIYDNSLFGAVDQAEYRFTSNQFYNQSIVSDILYDSIDSYLNLVKYKNRLVVVENSLSIYDTYLVTAKETQDITGETLQKAEVNSKIHYAKNMLHEDVNNKLRAISSFKKNVGVDPDGKSCRPNLDESKIPNSLKGLIDLAIKTSPSILEQIENIKEQRAVLNQSEANFLPTLKFKAQGIYDDDLLNQNEVTEVYSARIELSYNIFNGTKDKTAAQRERIFLEEAQKTLDTVTKDVVDNVTAAYNSYQAAKKRIKELESYIVDNKDILVGYKNQFEAGTRTFIDVLNVERDLVSARKEIIDVEYELDSKYFEIFKYLGNLEEAVLSSNNDVCTDSKPIVQKKEVKKEDVASEEIQQMLSDETPKKPKVEEKNKKPEAKIEKPEASLSTNYALYLVSYKDTNSAKIDIEKAKELLGDSYKIKLEESKGYTSVVVYKLPTKDSLDKVVQLTKNEFPYSYMMKYASK</sequence>
<keyword evidence="6" id="KW-0472">Membrane</keyword>
<protein>
    <recommendedName>
        <fullName evidence="12">SPOR domain-containing protein</fullName>
    </recommendedName>
</protein>
<dbReference type="PANTHER" id="PTHR30026:SF20">
    <property type="entry name" value="OUTER MEMBRANE PROTEIN TOLC"/>
    <property type="match status" value="1"/>
</dbReference>
<evidence type="ECO:0000256" key="7">
    <source>
        <dbReference type="ARBA" id="ARBA00023237"/>
    </source>
</evidence>
<evidence type="ECO:0000256" key="1">
    <source>
        <dbReference type="ARBA" id="ARBA00004442"/>
    </source>
</evidence>
<evidence type="ECO:0000256" key="3">
    <source>
        <dbReference type="ARBA" id="ARBA00022448"/>
    </source>
</evidence>
<comment type="subcellular location">
    <subcellularLocation>
        <location evidence="1">Cell outer membrane</location>
    </subcellularLocation>
</comment>
<gene>
    <name evidence="10" type="ORF">CRV07_04585</name>
</gene>
<dbReference type="GO" id="GO:0009279">
    <property type="term" value="C:cell outer membrane"/>
    <property type="evidence" value="ECO:0007669"/>
    <property type="project" value="UniProtKB-SubCell"/>
</dbReference>
<evidence type="ECO:0000313" key="10">
    <source>
        <dbReference type="EMBL" id="RXK06710.1"/>
    </source>
</evidence>
<dbReference type="InterPro" id="IPR051906">
    <property type="entry name" value="TolC-like"/>
</dbReference>
<dbReference type="Gene3D" id="1.20.1600.10">
    <property type="entry name" value="Outer membrane efflux proteins (OEP)"/>
    <property type="match status" value="1"/>
</dbReference>
<keyword evidence="11" id="KW-1185">Reference proteome</keyword>
<keyword evidence="5" id="KW-0812">Transmembrane</keyword>
<feature type="signal peptide" evidence="9">
    <location>
        <begin position="1"/>
        <end position="23"/>
    </location>
</feature>
<evidence type="ECO:0000256" key="9">
    <source>
        <dbReference type="SAM" id="SignalP"/>
    </source>
</evidence>
<evidence type="ECO:0000256" key="4">
    <source>
        <dbReference type="ARBA" id="ARBA00022452"/>
    </source>
</evidence>
<organism evidence="10 11">
    <name type="scientific">Halarcobacter ebronensis</name>
    <dbReference type="NCBI Taxonomy" id="1462615"/>
    <lineage>
        <taxon>Bacteria</taxon>
        <taxon>Pseudomonadati</taxon>
        <taxon>Campylobacterota</taxon>
        <taxon>Epsilonproteobacteria</taxon>
        <taxon>Campylobacterales</taxon>
        <taxon>Arcobacteraceae</taxon>
        <taxon>Halarcobacter</taxon>
    </lineage>
</organism>
<evidence type="ECO:0000313" key="11">
    <source>
        <dbReference type="Proteomes" id="UP000289758"/>
    </source>
</evidence>
<proteinExistence type="inferred from homology"/>
<evidence type="ECO:0000256" key="5">
    <source>
        <dbReference type="ARBA" id="ARBA00022692"/>
    </source>
</evidence>
<evidence type="ECO:0000256" key="2">
    <source>
        <dbReference type="ARBA" id="ARBA00007613"/>
    </source>
</evidence>
<keyword evidence="9" id="KW-0732">Signal</keyword>
<dbReference type="InterPro" id="IPR003423">
    <property type="entry name" value="OMP_efflux"/>
</dbReference>
<keyword evidence="7" id="KW-0998">Cell outer membrane</keyword>
<dbReference type="GO" id="GO:1990281">
    <property type="term" value="C:efflux pump complex"/>
    <property type="evidence" value="ECO:0007669"/>
    <property type="project" value="TreeGrafter"/>
</dbReference>
<dbReference type="GO" id="GO:0015288">
    <property type="term" value="F:porin activity"/>
    <property type="evidence" value="ECO:0007669"/>
    <property type="project" value="TreeGrafter"/>
</dbReference>
<accession>A0A4Q1AMH1</accession>
<name>A0A4Q1AMH1_9BACT</name>
<comment type="similarity">
    <text evidence="2">Belongs to the outer membrane factor (OMF) (TC 1.B.17) family.</text>
</comment>
<dbReference type="AlphaFoldDB" id="A0A4Q1AMH1"/>
<keyword evidence="3" id="KW-0813">Transport</keyword>
<dbReference type="SUPFAM" id="SSF56954">
    <property type="entry name" value="Outer membrane efflux proteins (OEP)"/>
    <property type="match status" value="1"/>
</dbReference>
<dbReference type="EMBL" id="PDKK01000003">
    <property type="protein sequence ID" value="RXK06710.1"/>
    <property type="molecule type" value="Genomic_DNA"/>
</dbReference>
<dbReference type="Pfam" id="PF02321">
    <property type="entry name" value="OEP"/>
    <property type="match status" value="1"/>
</dbReference>
<evidence type="ECO:0008006" key="12">
    <source>
        <dbReference type="Google" id="ProtNLM"/>
    </source>
</evidence>
<dbReference type="RefSeq" id="WP_129086622.1">
    <property type="nucleotide sequence ID" value="NZ_CP053836.1"/>
</dbReference>
<reference evidence="10 11" key="1">
    <citation type="submission" date="2017-10" db="EMBL/GenBank/DDBJ databases">
        <title>Genomics of the genus Arcobacter.</title>
        <authorList>
            <person name="Perez-Cataluna A."/>
            <person name="Figueras M.J."/>
        </authorList>
    </citation>
    <scope>NUCLEOTIDE SEQUENCE [LARGE SCALE GENOMIC DNA]</scope>
    <source>
        <strain evidence="10 11">CECT 8441</strain>
    </source>
</reference>